<dbReference type="InterPro" id="IPR058240">
    <property type="entry name" value="rSAM_sf"/>
</dbReference>
<name>A0A832RXU8_9EURY</name>
<evidence type="ECO:0000313" key="7">
    <source>
        <dbReference type="EMBL" id="HIH70391.1"/>
    </source>
</evidence>
<dbReference type="SFLD" id="SFLDS00029">
    <property type="entry name" value="Radical_SAM"/>
    <property type="match status" value="1"/>
</dbReference>
<keyword evidence="4" id="KW-0408">Iron</keyword>
<evidence type="ECO:0000256" key="1">
    <source>
        <dbReference type="ARBA" id="ARBA00022485"/>
    </source>
</evidence>
<evidence type="ECO:0000313" key="8">
    <source>
        <dbReference type="Proteomes" id="UP000600363"/>
    </source>
</evidence>
<dbReference type="CDD" id="cd01335">
    <property type="entry name" value="Radical_SAM"/>
    <property type="match status" value="1"/>
</dbReference>
<dbReference type="RefSeq" id="WP_042686871.1">
    <property type="nucleotide sequence ID" value="NZ_DUIH01000023.1"/>
</dbReference>
<dbReference type="GO" id="GO:0003824">
    <property type="term" value="F:catalytic activity"/>
    <property type="evidence" value="ECO:0007669"/>
    <property type="project" value="InterPro"/>
</dbReference>
<dbReference type="PANTHER" id="PTHR42836">
    <property type="entry name" value="7-CARBOXY-7-DEAZAGUANINE SYNTHASE"/>
    <property type="match status" value="1"/>
</dbReference>
<keyword evidence="2" id="KW-0949">S-adenosyl-L-methionine</keyword>
<dbReference type="SUPFAM" id="SSF102114">
    <property type="entry name" value="Radical SAM enzymes"/>
    <property type="match status" value="1"/>
</dbReference>
<evidence type="ECO:0000256" key="2">
    <source>
        <dbReference type="ARBA" id="ARBA00022691"/>
    </source>
</evidence>
<dbReference type="EMBL" id="DUIH01000023">
    <property type="protein sequence ID" value="HIH70391.1"/>
    <property type="molecule type" value="Genomic_DNA"/>
</dbReference>
<evidence type="ECO:0000256" key="3">
    <source>
        <dbReference type="ARBA" id="ARBA00022723"/>
    </source>
</evidence>
<dbReference type="PANTHER" id="PTHR42836:SF1">
    <property type="entry name" value="7-CARBOXY-7-DEAZAGUANINE SYNTHASE"/>
    <property type="match status" value="1"/>
</dbReference>
<evidence type="ECO:0000256" key="5">
    <source>
        <dbReference type="ARBA" id="ARBA00023014"/>
    </source>
</evidence>
<accession>A0A832RXU8</accession>
<comment type="caution">
    <text evidence="7">The sequence shown here is derived from an EMBL/GenBank/DDBJ whole genome shotgun (WGS) entry which is preliminary data.</text>
</comment>
<dbReference type="PROSITE" id="PS51918">
    <property type="entry name" value="RADICAL_SAM"/>
    <property type="match status" value="1"/>
</dbReference>
<evidence type="ECO:0000259" key="6">
    <source>
        <dbReference type="PROSITE" id="PS51918"/>
    </source>
</evidence>
<gene>
    <name evidence="7" type="ORF">HA299_07290</name>
</gene>
<dbReference type="Gene3D" id="3.20.20.70">
    <property type="entry name" value="Aldolase class I"/>
    <property type="match status" value="1"/>
</dbReference>
<sequence length="195" mass="21525">MAGAVVYEGKGNLYLNITNRCTNDCVFCIRRFCDGVYGYNLVLEREPTVEEVLSELGAYELSRYREVVFTGFGEPLLRLNDVLAISRHLAAQGVKVRVDTNGHAPLLYPKRDVPLELKRGGVGAVSISLNAPDAHTYERLCLPKMRGAFDAMMAFARRCVEVGIETRLTVVGFTGVDVKECEGIASEIGANFMVR</sequence>
<dbReference type="InterPro" id="IPR007197">
    <property type="entry name" value="rSAM"/>
</dbReference>
<keyword evidence="5" id="KW-0411">Iron-sulfur</keyword>
<dbReference type="GO" id="GO:0051539">
    <property type="term" value="F:4 iron, 4 sulfur cluster binding"/>
    <property type="evidence" value="ECO:0007669"/>
    <property type="project" value="UniProtKB-KW"/>
</dbReference>
<dbReference type="Proteomes" id="UP000600363">
    <property type="component" value="Unassembled WGS sequence"/>
</dbReference>
<dbReference type="Pfam" id="PF04055">
    <property type="entry name" value="Radical_SAM"/>
    <property type="match status" value="1"/>
</dbReference>
<feature type="domain" description="Radical SAM core" evidence="6">
    <location>
        <begin position="7"/>
        <end position="195"/>
    </location>
</feature>
<reference evidence="7" key="1">
    <citation type="journal article" date="2020" name="bioRxiv">
        <title>A rank-normalized archaeal taxonomy based on genome phylogeny resolves widespread incomplete and uneven classifications.</title>
        <authorList>
            <person name="Rinke C."/>
            <person name="Chuvochina M."/>
            <person name="Mussig A.J."/>
            <person name="Chaumeil P.-A."/>
            <person name="Waite D.W."/>
            <person name="Whitman W.B."/>
            <person name="Parks D.H."/>
            <person name="Hugenholtz P."/>
        </authorList>
    </citation>
    <scope>NUCLEOTIDE SEQUENCE</scope>
    <source>
        <strain evidence="7">UBA12518</strain>
    </source>
</reference>
<dbReference type="SFLD" id="SFLDG01067">
    <property type="entry name" value="SPASM/twitch_domain_containing"/>
    <property type="match status" value="1"/>
</dbReference>
<dbReference type="GO" id="GO:0046872">
    <property type="term" value="F:metal ion binding"/>
    <property type="evidence" value="ECO:0007669"/>
    <property type="project" value="UniProtKB-KW"/>
</dbReference>
<evidence type="ECO:0000256" key="4">
    <source>
        <dbReference type="ARBA" id="ARBA00023004"/>
    </source>
</evidence>
<dbReference type="NCBIfam" id="TIGR04038">
    <property type="entry name" value="tatD_link_rSAM"/>
    <property type="match status" value="1"/>
</dbReference>
<keyword evidence="1" id="KW-0004">4Fe-4S</keyword>
<keyword evidence="3" id="KW-0479">Metal-binding</keyword>
<dbReference type="InterPro" id="IPR013785">
    <property type="entry name" value="Aldolase_TIM"/>
</dbReference>
<organism evidence="7 8">
    <name type="scientific">Methermicoccus shengliensis</name>
    <dbReference type="NCBI Taxonomy" id="660064"/>
    <lineage>
        <taxon>Archaea</taxon>
        <taxon>Methanobacteriati</taxon>
        <taxon>Methanobacteriota</taxon>
        <taxon>Stenosarchaea group</taxon>
        <taxon>Methanomicrobia</taxon>
        <taxon>Methanosarcinales</taxon>
        <taxon>Methermicoccaceae</taxon>
        <taxon>Methermicoccus</taxon>
    </lineage>
</organism>
<dbReference type="AlphaFoldDB" id="A0A832RXU8"/>
<proteinExistence type="predicted"/>
<dbReference type="InterPro" id="IPR023821">
    <property type="entry name" value="rSAM_TatD-assoc"/>
</dbReference>
<protein>
    <submittedName>
        <fullName evidence="7">Radical SAM protein</fullName>
    </submittedName>
</protein>